<protein>
    <submittedName>
        <fullName evidence="2">Uncharacterized protein</fullName>
    </submittedName>
</protein>
<name>A0A813V281_9BILA</name>
<dbReference type="AlphaFoldDB" id="A0A813V281"/>
<feature type="compositionally biased region" description="Basic and acidic residues" evidence="1">
    <location>
        <begin position="308"/>
        <end position="321"/>
    </location>
</feature>
<dbReference type="EMBL" id="CAJNOU010000052">
    <property type="protein sequence ID" value="CAF0835626.1"/>
    <property type="molecule type" value="Genomic_DNA"/>
</dbReference>
<reference evidence="2" key="1">
    <citation type="submission" date="2021-02" db="EMBL/GenBank/DDBJ databases">
        <authorList>
            <person name="Nowell W R."/>
        </authorList>
    </citation>
    <scope>NUCLEOTIDE SEQUENCE</scope>
</reference>
<feature type="region of interest" description="Disordered" evidence="1">
    <location>
        <begin position="308"/>
        <end position="337"/>
    </location>
</feature>
<accession>A0A813V281</accession>
<organism evidence="2 3">
    <name type="scientific">Rotaria sordida</name>
    <dbReference type="NCBI Taxonomy" id="392033"/>
    <lineage>
        <taxon>Eukaryota</taxon>
        <taxon>Metazoa</taxon>
        <taxon>Spiralia</taxon>
        <taxon>Gnathifera</taxon>
        <taxon>Rotifera</taxon>
        <taxon>Eurotatoria</taxon>
        <taxon>Bdelloidea</taxon>
        <taxon>Philodinida</taxon>
        <taxon>Philodinidae</taxon>
        <taxon>Rotaria</taxon>
    </lineage>
</organism>
<proteinExistence type="predicted"/>
<sequence length="521" mass="60958">MDTDNELNLLTNIDNNYETSSTNNTRNDTFFQLYVAKNTRDTFEFIVLNDPTFKNRNINKNQNELTDSDQEQLNSLVQKNIFALNRNEQLQTVFDLDDMSIYHYVDKYIDEINRMDPSLFPRLEDKTVSNVVQDWSTDMSIADISSSTNDLNSEIFVSPNNKIETHTWDNQIKQKIPQTNKHYTSNVISSLIQDSGINPNNSNHTSEKVTTTYQEQTQILSHVIREPEHHMLQYNETFISSNTDNNYQSNTVQLNESNRVTQADQISVDTSSSILTHLSTTTGVPQIVLPQTSTQYSCKKPEIVTEPKQDWHPRYPKDLIPKPKNKVNKNPKVNPKYQRKTNKHINKKEQRKFIGLLQGVGGQRSHIQVPSRYIQPIYLAIAVRTINNHYHSSKVIVQEKTKVNKDLCNHENYPNYLEFDECDQKHYFDLNTRNVYMKITLKEHRQQLKKVPIYMFNLYQNQRLTKDMIERERLDKCKLAFWLCIKENEMYKPISPESLSCIITEKKKKSNSSRSITLGKK</sequence>
<gene>
    <name evidence="2" type="ORF">SEV965_LOCUS2342</name>
</gene>
<evidence type="ECO:0000313" key="3">
    <source>
        <dbReference type="Proteomes" id="UP000663889"/>
    </source>
</evidence>
<evidence type="ECO:0000313" key="2">
    <source>
        <dbReference type="EMBL" id="CAF0835626.1"/>
    </source>
</evidence>
<dbReference type="Proteomes" id="UP000663889">
    <property type="component" value="Unassembled WGS sequence"/>
</dbReference>
<comment type="caution">
    <text evidence="2">The sequence shown here is derived from an EMBL/GenBank/DDBJ whole genome shotgun (WGS) entry which is preliminary data.</text>
</comment>
<evidence type="ECO:0000256" key="1">
    <source>
        <dbReference type="SAM" id="MobiDB-lite"/>
    </source>
</evidence>